<evidence type="ECO:0000313" key="4">
    <source>
        <dbReference type="EMBL" id="TGK10168.1"/>
    </source>
</evidence>
<dbReference type="InterPro" id="IPR029058">
    <property type="entry name" value="AB_hydrolase_fold"/>
</dbReference>
<evidence type="ECO:0000256" key="2">
    <source>
        <dbReference type="ARBA" id="ARBA00022801"/>
    </source>
</evidence>
<evidence type="ECO:0000256" key="1">
    <source>
        <dbReference type="ARBA" id="ARBA00010088"/>
    </source>
</evidence>
<dbReference type="InterPro" id="IPR000073">
    <property type="entry name" value="AB_hydrolase_1"/>
</dbReference>
<organism evidence="4 5">
    <name type="scientific">Leptospira fletcheri</name>
    <dbReference type="NCBI Taxonomy" id="2484981"/>
    <lineage>
        <taxon>Bacteria</taxon>
        <taxon>Pseudomonadati</taxon>
        <taxon>Spirochaetota</taxon>
        <taxon>Spirochaetia</taxon>
        <taxon>Leptospirales</taxon>
        <taxon>Leptospiraceae</taxon>
        <taxon>Leptospira</taxon>
    </lineage>
</organism>
<dbReference type="EMBL" id="RQET01000007">
    <property type="protein sequence ID" value="TGK10168.1"/>
    <property type="molecule type" value="Genomic_DNA"/>
</dbReference>
<dbReference type="InterPro" id="IPR002410">
    <property type="entry name" value="Peptidase_S33"/>
</dbReference>
<dbReference type="Gene3D" id="3.40.50.1820">
    <property type="entry name" value="alpha/beta hydrolase"/>
    <property type="match status" value="1"/>
</dbReference>
<evidence type="ECO:0000313" key="5">
    <source>
        <dbReference type="Proteomes" id="UP000298458"/>
    </source>
</evidence>
<dbReference type="InterPro" id="IPR050266">
    <property type="entry name" value="AB_hydrolase_sf"/>
</dbReference>
<sequence length="377" mass="43446">MGFSRFRSSKILTGKYGFSSYYLRRFSLKFFLLYSGRRSFFFILILLLANLACSSKSNPETDKQGEKDDAGFSLLEKVEIGGVDQWLLARGTSKDKPVLLILHGGPGAGSIGFARYFYEELEKDFVVVNWDQRGAGKSFSFFFPDVTPETYVSDTIEVVRFLKKRFGARKIYLMGHSWGGYIGAIASYRIPSDLYAFIAVGPVVDGEQSVRRSFEYLKRQSSESREVSSELQDLTFDEYMKDRRKWLNLFGLGMFHGKHRADEDRFLGGIMYDSPDYSTWNILTYLPGIWRSSSRIRPYFFQMNLFKQAPSASIPSFYFSGKFDYYNPEEILLKYFAGLDAKDKTFESFDCCAHAPHFESPREFAARMKLIKSSTYK</sequence>
<comment type="caution">
    <text evidence="4">The sequence shown here is derived from an EMBL/GenBank/DDBJ whole genome shotgun (WGS) entry which is preliminary data.</text>
</comment>
<keyword evidence="5" id="KW-1185">Reference proteome</keyword>
<dbReference type="SUPFAM" id="SSF53474">
    <property type="entry name" value="alpha/beta-Hydrolases"/>
    <property type="match status" value="1"/>
</dbReference>
<dbReference type="AlphaFoldDB" id="A0A4R9GEA2"/>
<dbReference type="GO" id="GO:0008233">
    <property type="term" value="F:peptidase activity"/>
    <property type="evidence" value="ECO:0007669"/>
    <property type="project" value="InterPro"/>
</dbReference>
<comment type="similarity">
    <text evidence="1">Belongs to the peptidase S33 family.</text>
</comment>
<reference evidence="4" key="1">
    <citation type="journal article" date="2019" name="PLoS Negl. Trop. Dis.">
        <title>Revisiting the worldwide diversity of Leptospira species in the environment.</title>
        <authorList>
            <person name="Vincent A.T."/>
            <person name="Schiettekatte O."/>
            <person name="Bourhy P."/>
            <person name="Veyrier F.J."/>
            <person name="Picardeau M."/>
        </authorList>
    </citation>
    <scope>NUCLEOTIDE SEQUENCE [LARGE SCALE GENOMIC DNA]</scope>
    <source>
        <strain evidence="4">SSW15</strain>
    </source>
</reference>
<dbReference type="PRINTS" id="PR00793">
    <property type="entry name" value="PROAMNOPTASE"/>
</dbReference>
<dbReference type="OrthoDB" id="53505at2"/>
<keyword evidence="2 4" id="KW-0378">Hydrolase</keyword>
<dbReference type="GO" id="GO:0006508">
    <property type="term" value="P:proteolysis"/>
    <property type="evidence" value="ECO:0007669"/>
    <property type="project" value="InterPro"/>
</dbReference>
<dbReference type="Pfam" id="PF00561">
    <property type="entry name" value="Abhydrolase_1"/>
    <property type="match status" value="1"/>
</dbReference>
<proteinExistence type="inferred from homology"/>
<dbReference type="PANTHER" id="PTHR43798:SF33">
    <property type="entry name" value="HYDROLASE, PUTATIVE (AFU_ORTHOLOGUE AFUA_2G14860)-RELATED"/>
    <property type="match status" value="1"/>
</dbReference>
<protein>
    <submittedName>
        <fullName evidence="4">Alpha/beta hydrolase</fullName>
    </submittedName>
</protein>
<accession>A0A4R9GEA2</accession>
<dbReference type="Proteomes" id="UP000298458">
    <property type="component" value="Unassembled WGS sequence"/>
</dbReference>
<dbReference type="GO" id="GO:0016020">
    <property type="term" value="C:membrane"/>
    <property type="evidence" value="ECO:0007669"/>
    <property type="project" value="TreeGrafter"/>
</dbReference>
<feature type="domain" description="AB hydrolase-1" evidence="3">
    <location>
        <begin position="97"/>
        <end position="361"/>
    </location>
</feature>
<dbReference type="PANTHER" id="PTHR43798">
    <property type="entry name" value="MONOACYLGLYCEROL LIPASE"/>
    <property type="match status" value="1"/>
</dbReference>
<gene>
    <name evidence="4" type="ORF">EHO60_09950</name>
</gene>
<name>A0A4R9GEA2_9LEPT</name>
<evidence type="ECO:0000259" key="3">
    <source>
        <dbReference type="Pfam" id="PF00561"/>
    </source>
</evidence>